<dbReference type="EMBL" id="VSIV01000107">
    <property type="protein sequence ID" value="TYB33759.1"/>
    <property type="molecule type" value="Genomic_DNA"/>
</dbReference>
<accession>A0A5D0MRY5</accession>
<feature type="non-terminal residue" evidence="2">
    <location>
        <position position="1"/>
    </location>
</feature>
<name>A0A5D0MRY5_FLESI</name>
<dbReference type="InterPro" id="IPR001296">
    <property type="entry name" value="Glyco_trans_1"/>
</dbReference>
<feature type="domain" description="Glycosyl transferase family 1" evidence="1">
    <location>
        <begin position="5"/>
        <end position="127"/>
    </location>
</feature>
<dbReference type="RefSeq" id="WP_303700734.1">
    <property type="nucleotide sequence ID" value="NZ_VSIV01000107.1"/>
</dbReference>
<dbReference type="GO" id="GO:0016757">
    <property type="term" value="F:glycosyltransferase activity"/>
    <property type="evidence" value="ECO:0007669"/>
    <property type="project" value="InterPro"/>
</dbReference>
<dbReference type="InterPro" id="IPR050194">
    <property type="entry name" value="Glycosyltransferase_grp1"/>
</dbReference>
<dbReference type="Gene3D" id="3.40.50.2000">
    <property type="entry name" value="Glycogen Phosphorylase B"/>
    <property type="match status" value="1"/>
</dbReference>
<evidence type="ECO:0000259" key="1">
    <source>
        <dbReference type="Pfam" id="PF00534"/>
    </source>
</evidence>
<proteinExistence type="predicted"/>
<dbReference type="AlphaFoldDB" id="A0A5D0MRY5"/>
<reference evidence="2 3" key="1">
    <citation type="submission" date="2019-08" db="EMBL/GenBank/DDBJ databases">
        <title>Genomic characterization of a novel candidate phylum (ARYD3) from a high temperature, high salinity tertiary oil reservoir in north central Oklahoma, USA.</title>
        <authorList>
            <person name="Youssef N.H."/>
            <person name="Yadav A."/>
            <person name="Elshahed M.S."/>
        </authorList>
    </citation>
    <scope>NUCLEOTIDE SEQUENCE [LARGE SCALE GENOMIC DNA]</scope>
    <source>
        <strain evidence="2">ARYD1</strain>
    </source>
</reference>
<sequence>ADFGFKLIMLGEGPYRGELENKIDELNLRKTVVLTGAVEPDDMGYYYSAADLFVFASKSETQGMVILEAMSAGLPVLSVRSSGIDDVVQNEFNGYKTKEDPRVWLEKLEKIFADKQLYMKLSENAKNFASHYSIEEIGGKMQDFYARLLTGRQSDKGK</sequence>
<evidence type="ECO:0000313" key="3">
    <source>
        <dbReference type="Proteomes" id="UP000323337"/>
    </source>
</evidence>
<dbReference type="SUPFAM" id="SSF53756">
    <property type="entry name" value="UDP-Glycosyltransferase/glycogen phosphorylase"/>
    <property type="match status" value="1"/>
</dbReference>
<comment type="caution">
    <text evidence="2">The sequence shown here is derived from an EMBL/GenBank/DDBJ whole genome shotgun (WGS) entry which is preliminary data.</text>
</comment>
<dbReference type="PANTHER" id="PTHR45947">
    <property type="entry name" value="SULFOQUINOVOSYL TRANSFERASE SQD2"/>
    <property type="match status" value="1"/>
</dbReference>
<dbReference type="Proteomes" id="UP000323337">
    <property type="component" value="Unassembled WGS sequence"/>
</dbReference>
<dbReference type="Pfam" id="PF00534">
    <property type="entry name" value="Glycos_transf_1"/>
    <property type="match status" value="1"/>
</dbReference>
<protein>
    <submittedName>
        <fullName evidence="2">Glycosyltransferase family 4 protein</fullName>
    </submittedName>
</protein>
<organism evidence="2 3">
    <name type="scientific">Flexistipes sinusarabici</name>
    <dbReference type="NCBI Taxonomy" id="2352"/>
    <lineage>
        <taxon>Bacteria</taxon>
        <taxon>Pseudomonadati</taxon>
        <taxon>Deferribacterota</taxon>
        <taxon>Deferribacteres</taxon>
        <taxon>Deferribacterales</taxon>
        <taxon>Flexistipitaceae</taxon>
        <taxon>Flexistipes</taxon>
    </lineage>
</organism>
<keyword evidence="2" id="KW-0808">Transferase</keyword>
<gene>
    <name evidence="2" type="ORF">FXF49_04640</name>
</gene>
<dbReference type="PANTHER" id="PTHR45947:SF3">
    <property type="entry name" value="SULFOQUINOVOSYL TRANSFERASE SQD2"/>
    <property type="match status" value="1"/>
</dbReference>
<evidence type="ECO:0000313" key="2">
    <source>
        <dbReference type="EMBL" id="TYB33759.1"/>
    </source>
</evidence>